<sequence>MWEPNFVFHMKVIPSQRHTNILLYNAFVGLDKYPTPAYPILIFLEEPSKTLSSTEYLTKLILSRVNARYTQ</sequence>
<accession>A0A0A9C1F6</accession>
<organism evidence="1">
    <name type="scientific">Arundo donax</name>
    <name type="common">Giant reed</name>
    <name type="synonym">Donax arundinaceus</name>
    <dbReference type="NCBI Taxonomy" id="35708"/>
    <lineage>
        <taxon>Eukaryota</taxon>
        <taxon>Viridiplantae</taxon>
        <taxon>Streptophyta</taxon>
        <taxon>Embryophyta</taxon>
        <taxon>Tracheophyta</taxon>
        <taxon>Spermatophyta</taxon>
        <taxon>Magnoliopsida</taxon>
        <taxon>Liliopsida</taxon>
        <taxon>Poales</taxon>
        <taxon>Poaceae</taxon>
        <taxon>PACMAD clade</taxon>
        <taxon>Arundinoideae</taxon>
        <taxon>Arundineae</taxon>
        <taxon>Arundo</taxon>
    </lineage>
</organism>
<reference evidence="1" key="2">
    <citation type="journal article" date="2015" name="Data Brief">
        <title>Shoot transcriptome of the giant reed, Arundo donax.</title>
        <authorList>
            <person name="Barrero R.A."/>
            <person name="Guerrero F.D."/>
            <person name="Moolhuijzen P."/>
            <person name="Goolsby J.A."/>
            <person name="Tidwell J."/>
            <person name="Bellgard S.E."/>
            <person name="Bellgard M.I."/>
        </authorList>
    </citation>
    <scope>NUCLEOTIDE SEQUENCE</scope>
    <source>
        <tissue evidence="1">Shoot tissue taken approximately 20 cm above the soil surface</tissue>
    </source>
</reference>
<evidence type="ECO:0000313" key="1">
    <source>
        <dbReference type="EMBL" id="JAD70089.1"/>
    </source>
</evidence>
<reference evidence="1" key="1">
    <citation type="submission" date="2014-09" db="EMBL/GenBank/DDBJ databases">
        <authorList>
            <person name="Magalhaes I.L.F."/>
            <person name="Oliveira U."/>
            <person name="Santos F.R."/>
            <person name="Vidigal T.H.D.A."/>
            <person name="Brescovit A.D."/>
            <person name="Santos A.J."/>
        </authorList>
    </citation>
    <scope>NUCLEOTIDE SEQUENCE</scope>
    <source>
        <tissue evidence="1">Shoot tissue taken approximately 20 cm above the soil surface</tissue>
    </source>
</reference>
<dbReference type="EMBL" id="GBRH01227806">
    <property type="protein sequence ID" value="JAD70089.1"/>
    <property type="molecule type" value="Transcribed_RNA"/>
</dbReference>
<proteinExistence type="predicted"/>
<protein>
    <submittedName>
        <fullName evidence="1">Uncharacterized protein</fullName>
    </submittedName>
</protein>
<dbReference type="AlphaFoldDB" id="A0A0A9C1F6"/>
<name>A0A0A9C1F6_ARUDO</name>